<name>K8F6L9_9CHLO</name>
<feature type="compositionally biased region" description="Acidic residues" evidence="1">
    <location>
        <begin position="16"/>
        <end position="30"/>
    </location>
</feature>
<dbReference type="GeneID" id="19015473"/>
<reference evidence="2 3" key="1">
    <citation type="submission" date="2011-10" db="EMBL/GenBank/DDBJ databases">
        <authorList>
            <person name="Genoscope - CEA"/>
        </authorList>
    </citation>
    <scope>NUCLEOTIDE SEQUENCE [LARGE SCALE GENOMIC DNA]</scope>
    <source>
        <strain evidence="2 3">RCC 1105</strain>
    </source>
</reference>
<dbReference type="EMBL" id="FO082273">
    <property type="protein sequence ID" value="CCO17233.1"/>
    <property type="molecule type" value="Genomic_DNA"/>
</dbReference>
<accession>K8F6L9</accession>
<proteinExistence type="predicted"/>
<dbReference type="RefSeq" id="XP_007512633.1">
    <property type="nucleotide sequence ID" value="XM_007512571.1"/>
</dbReference>
<evidence type="ECO:0000313" key="3">
    <source>
        <dbReference type="Proteomes" id="UP000198341"/>
    </source>
</evidence>
<evidence type="ECO:0000313" key="2">
    <source>
        <dbReference type="EMBL" id="CCO17233.1"/>
    </source>
</evidence>
<feature type="region of interest" description="Disordered" evidence="1">
    <location>
        <begin position="138"/>
        <end position="169"/>
    </location>
</feature>
<feature type="region of interest" description="Disordered" evidence="1">
    <location>
        <begin position="1"/>
        <end position="54"/>
    </location>
</feature>
<feature type="compositionally biased region" description="Low complexity" evidence="1">
    <location>
        <begin position="276"/>
        <end position="290"/>
    </location>
</feature>
<organism evidence="2 3">
    <name type="scientific">Bathycoccus prasinos</name>
    <dbReference type="NCBI Taxonomy" id="41875"/>
    <lineage>
        <taxon>Eukaryota</taxon>
        <taxon>Viridiplantae</taxon>
        <taxon>Chlorophyta</taxon>
        <taxon>Mamiellophyceae</taxon>
        <taxon>Mamiellales</taxon>
        <taxon>Bathycoccaceae</taxon>
        <taxon>Bathycoccus</taxon>
    </lineage>
</organism>
<feature type="region of interest" description="Disordered" evidence="1">
    <location>
        <begin position="265"/>
        <end position="299"/>
    </location>
</feature>
<dbReference type="KEGG" id="bpg:Bathy06g04920"/>
<protein>
    <submittedName>
        <fullName evidence="2">Uncharacterized protein</fullName>
    </submittedName>
</protein>
<evidence type="ECO:0000256" key="1">
    <source>
        <dbReference type="SAM" id="MobiDB-lite"/>
    </source>
</evidence>
<dbReference type="AlphaFoldDB" id="K8F6L9"/>
<feature type="compositionally biased region" description="Basic and acidic residues" evidence="1">
    <location>
        <begin position="147"/>
        <end position="156"/>
    </location>
</feature>
<feature type="compositionally biased region" description="Acidic residues" evidence="1">
    <location>
        <begin position="157"/>
        <end position="167"/>
    </location>
</feature>
<sequence length="380" mass="44365">MSPPEPPPLSSSSKEEEQEEEEERNDDEYENNNNNNNNNNTNNDTNRRNPLLGVNDDSFDFEQWLLYESNATPNASFIGNRRQRKRKDIERAIVLMESRTRKNLKELSDTQESLEKFKGKKPEIVLKFLRELTRSLVRSKSKSNTTKNEKKKINGRDEEEDENEDEEDARRDWFDQKTVNVLDERMMAKVVNENVMAFQSVRRKVERETFAEEKRAWMEKRRKEREKEHIAKRKKGKVNNVTYASRLEAARIGRIDDSFWKVKTKEEDKNNQQRPKAVANKQKQKAANATKAKDAEEQDTIAWESEEVADGVQALREYIKELGGSGNLIQAKDWVIKKWTRICRLKSGKSAAAYKTYHRSDGSSYRSKKDVARALGLVVQ</sequence>
<dbReference type="Proteomes" id="UP000198341">
    <property type="component" value="Chromosome 6"/>
</dbReference>
<feature type="compositionally biased region" description="Low complexity" evidence="1">
    <location>
        <begin position="31"/>
        <end position="44"/>
    </location>
</feature>
<keyword evidence="3" id="KW-1185">Reference proteome</keyword>
<gene>
    <name evidence="2" type="ORF">Bathy06g04920</name>
</gene>